<organism evidence="2 3">
    <name type="scientific">Mycena chlorophos</name>
    <name type="common">Agaric fungus</name>
    <name type="synonym">Agaricus chlorophos</name>
    <dbReference type="NCBI Taxonomy" id="658473"/>
    <lineage>
        <taxon>Eukaryota</taxon>
        <taxon>Fungi</taxon>
        <taxon>Dikarya</taxon>
        <taxon>Basidiomycota</taxon>
        <taxon>Agaricomycotina</taxon>
        <taxon>Agaricomycetes</taxon>
        <taxon>Agaricomycetidae</taxon>
        <taxon>Agaricales</taxon>
        <taxon>Marasmiineae</taxon>
        <taxon>Mycenaceae</taxon>
        <taxon>Mycena</taxon>
    </lineage>
</organism>
<sequence length="304" mass="34580">MSFADRALRLLQIAVAATFCAPCALLRRRRRRRRRGCVAKPHRIVYPPPLPIERIDISTTSPATPSQDCHILNLPQELRLVILEELLGGHSIELGPLVDGREPCSIRASILKKDLISLPTHLDVAVLHTCRQLYLDGLPILHCKNTYEFQVGTFSQLYLGALGLYCISNIRHISFHIQMHNDEASWERAFDLLRMMQLETLCLFFGPYYPLERLLKLIALDGDWALRLLAIRGLRAFEVKFPEPVWLLFPNLMESERREPEQLQLAKQLVAVYGTLLVGLEAEGKYLAYLKGRSEHGVAAPRGN</sequence>
<keyword evidence="1" id="KW-0812">Transmembrane</keyword>
<feature type="transmembrane region" description="Helical" evidence="1">
    <location>
        <begin position="6"/>
        <end position="26"/>
    </location>
</feature>
<gene>
    <name evidence="2" type="ORF">MCHLO_05182</name>
</gene>
<keyword evidence="1" id="KW-1133">Transmembrane helix</keyword>
<accession>A0ABQ0L9D9</accession>
<name>A0ABQ0L9D9_MYCCL</name>
<dbReference type="Proteomes" id="UP000815677">
    <property type="component" value="Unassembled WGS sequence"/>
</dbReference>
<dbReference type="PANTHER" id="PTHR38790">
    <property type="entry name" value="2EXR DOMAIN-CONTAINING PROTEIN-RELATED"/>
    <property type="match status" value="1"/>
</dbReference>
<keyword evidence="3" id="KW-1185">Reference proteome</keyword>
<dbReference type="EMBL" id="DF843940">
    <property type="protein sequence ID" value="GAT47736.1"/>
    <property type="molecule type" value="Genomic_DNA"/>
</dbReference>
<reference evidence="2" key="1">
    <citation type="submission" date="2014-09" db="EMBL/GenBank/DDBJ databases">
        <title>Genome sequence of the luminous mushroom Mycena chlorophos for searching fungal bioluminescence genes.</title>
        <authorList>
            <person name="Tanaka Y."/>
            <person name="Kasuga D."/>
            <person name="Oba Y."/>
            <person name="Hase S."/>
            <person name="Sato K."/>
            <person name="Oba Y."/>
            <person name="Sakakibara Y."/>
        </authorList>
    </citation>
    <scope>NUCLEOTIDE SEQUENCE</scope>
</reference>
<protein>
    <submittedName>
        <fullName evidence="2">Uncharacterized protein</fullName>
    </submittedName>
</protein>
<proteinExistence type="predicted"/>
<evidence type="ECO:0000313" key="3">
    <source>
        <dbReference type="Proteomes" id="UP000815677"/>
    </source>
</evidence>
<evidence type="ECO:0000313" key="2">
    <source>
        <dbReference type="EMBL" id="GAT47736.1"/>
    </source>
</evidence>
<evidence type="ECO:0000256" key="1">
    <source>
        <dbReference type="SAM" id="Phobius"/>
    </source>
</evidence>
<keyword evidence="1" id="KW-0472">Membrane</keyword>